<organism evidence="7 8">
    <name type="scientific">Pelagomonas calceolata</name>
    <dbReference type="NCBI Taxonomy" id="35677"/>
    <lineage>
        <taxon>Eukaryota</taxon>
        <taxon>Sar</taxon>
        <taxon>Stramenopiles</taxon>
        <taxon>Ochrophyta</taxon>
        <taxon>Pelagophyceae</taxon>
        <taxon>Pelagomonadales</taxon>
        <taxon>Pelagomonadaceae</taxon>
        <taxon>Pelagomonas</taxon>
    </lineage>
</organism>
<feature type="region of interest" description="Disordered" evidence="5">
    <location>
        <begin position="299"/>
        <end position="323"/>
    </location>
</feature>
<feature type="compositionally biased region" description="Low complexity" evidence="5">
    <location>
        <begin position="823"/>
        <end position="835"/>
    </location>
</feature>
<evidence type="ECO:0000256" key="2">
    <source>
        <dbReference type="ARBA" id="ARBA00022771"/>
    </source>
</evidence>
<dbReference type="InterPro" id="IPR052113">
    <property type="entry name" value="FYVE-type_Zinc_Finger"/>
</dbReference>
<feature type="compositionally biased region" description="Pro residues" evidence="5">
    <location>
        <begin position="811"/>
        <end position="822"/>
    </location>
</feature>
<keyword evidence="2 4" id="KW-0863">Zinc-finger</keyword>
<dbReference type="AlphaFoldDB" id="A0A8J2SZP3"/>
<dbReference type="InterPro" id="IPR017455">
    <property type="entry name" value="Znf_FYVE-rel"/>
</dbReference>
<dbReference type="InterPro" id="IPR011011">
    <property type="entry name" value="Znf_FYVE_PHD"/>
</dbReference>
<evidence type="ECO:0000259" key="6">
    <source>
        <dbReference type="PROSITE" id="PS50178"/>
    </source>
</evidence>
<dbReference type="SMART" id="SM00064">
    <property type="entry name" value="FYVE"/>
    <property type="match status" value="1"/>
</dbReference>
<feature type="region of interest" description="Disordered" evidence="5">
    <location>
        <begin position="402"/>
        <end position="423"/>
    </location>
</feature>
<keyword evidence="8" id="KW-1185">Reference proteome</keyword>
<dbReference type="PROSITE" id="PS50178">
    <property type="entry name" value="ZF_FYVE"/>
    <property type="match status" value="1"/>
</dbReference>
<evidence type="ECO:0000256" key="3">
    <source>
        <dbReference type="ARBA" id="ARBA00022833"/>
    </source>
</evidence>
<evidence type="ECO:0000256" key="1">
    <source>
        <dbReference type="ARBA" id="ARBA00022723"/>
    </source>
</evidence>
<dbReference type="SUPFAM" id="SSF57903">
    <property type="entry name" value="FYVE/PHD zinc finger"/>
    <property type="match status" value="1"/>
</dbReference>
<evidence type="ECO:0000313" key="8">
    <source>
        <dbReference type="Proteomes" id="UP000789595"/>
    </source>
</evidence>
<dbReference type="InterPro" id="IPR000306">
    <property type="entry name" value="Znf_FYVE"/>
</dbReference>
<feature type="compositionally biased region" description="Acidic residues" evidence="5">
    <location>
        <begin position="312"/>
        <end position="323"/>
    </location>
</feature>
<dbReference type="InterPro" id="IPR013083">
    <property type="entry name" value="Znf_RING/FYVE/PHD"/>
</dbReference>
<protein>
    <recommendedName>
        <fullName evidence="6">FYVE-type domain-containing protein</fullName>
    </recommendedName>
</protein>
<feature type="domain" description="FYVE-type" evidence="6">
    <location>
        <begin position="14"/>
        <end position="71"/>
    </location>
</feature>
<dbReference type="PANTHER" id="PTHR39490:SF8">
    <property type="entry name" value="ZINC FINGER FYVE DOMAIN-CONTAINING PROTEIN 21"/>
    <property type="match status" value="1"/>
</dbReference>
<evidence type="ECO:0000256" key="4">
    <source>
        <dbReference type="PROSITE-ProRule" id="PRU00091"/>
    </source>
</evidence>
<dbReference type="Pfam" id="PF01363">
    <property type="entry name" value="FYVE"/>
    <property type="match status" value="1"/>
</dbReference>
<sequence>MSSNTDKDELWVSDAATKTCFGCERVFAVARRRHHCRRCGGVFCGSCARNALKNDDEKDERVCDGCWTAHHEKLLGQSDEEKRQASNSKLRRFVDEGSLVVNDDEKVRVFFADGSCKVFPIHATETLAVLSRRCGRYLGLSAAVDVVLVASTDTGLLPVDSSHCIIDVLNRWRISSQAKTQLLYPASKPSTTFDTDDQDDFELHIQQSRLDARADVRRWTLAPVRECQVSVRVERSLVRWAGPDKHTSGELMHAELVRSVCGADASCVVLVQRGGPRVVFRASDPLEARRFRRRVDARRSDSVRVETKEDSTSEEEDEEDAEDALQAVERARQHVDRASVCAARAAARRTASASTVAQHHALADSLRALASEASQAAEVAAAASIASAAKAVAACALLPGQRGASPSDAAKAAKAVQDDTERRDAWRRALSRAGERCENAPTAASAVALHAKACRNVLDHGGASGREAVLLEAVPRLRLRAEDAQKRAADCDSTDRVDPLLRWASALPDDASVQAIVSDLSALRARAAASDVAARSTPAEAAKTAKRLVDECPATARPATAEACLQALADAATKPSSSTAHAAAALKRLSHIRHFAAEWGLAMPPGVGAHVQEATSSSVVAFTLTASSVAESARQLTQALNAVQALEPDDADRAFVAACALERVAMRCLALRLDRVDKIARPSIQRGTSAFERAAMHAQASVRPPTQAELVASAFVRDSAALDTAARGALEDDSRRRDALHAHDVCARLCAGDAEGFADAFRPSDAESALKAVMALAELTDEELTEKASARRSSTVALGLLPALPLESLAPSPPPKTPPKPPSSDYASALSSVSDGGNPHLLRRGSFDARPNRWGETVV</sequence>
<dbReference type="EMBL" id="CAKKNE010000006">
    <property type="protein sequence ID" value="CAH0379052.1"/>
    <property type="molecule type" value="Genomic_DNA"/>
</dbReference>
<dbReference type="Gene3D" id="3.30.40.10">
    <property type="entry name" value="Zinc/RING finger domain, C3HC4 (zinc finger)"/>
    <property type="match status" value="1"/>
</dbReference>
<evidence type="ECO:0000256" key="5">
    <source>
        <dbReference type="SAM" id="MobiDB-lite"/>
    </source>
</evidence>
<feature type="region of interest" description="Disordered" evidence="5">
    <location>
        <begin position="805"/>
        <end position="859"/>
    </location>
</feature>
<name>A0A8J2SZP3_9STRA</name>
<proteinExistence type="predicted"/>
<dbReference type="GO" id="GO:0008270">
    <property type="term" value="F:zinc ion binding"/>
    <property type="evidence" value="ECO:0007669"/>
    <property type="project" value="UniProtKB-KW"/>
</dbReference>
<dbReference type="PANTHER" id="PTHR39490">
    <property type="entry name" value="ARRESTIN DOMAIN-CONTAINING PROTEIN D"/>
    <property type="match status" value="1"/>
</dbReference>
<keyword evidence="3" id="KW-0862">Zinc</keyword>
<dbReference type="Proteomes" id="UP000789595">
    <property type="component" value="Unassembled WGS sequence"/>
</dbReference>
<comment type="caution">
    <text evidence="7">The sequence shown here is derived from an EMBL/GenBank/DDBJ whole genome shotgun (WGS) entry which is preliminary data.</text>
</comment>
<keyword evidence="1" id="KW-0479">Metal-binding</keyword>
<feature type="compositionally biased region" description="Basic and acidic residues" evidence="5">
    <location>
        <begin position="299"/>
        <end position="311"/>
    </location>
</feature>
<gene>
    <name evidence="7" type="ORF">PECAL_6P06530</name>
</gene>
<accession>A0A8J2SZP3</accession>
<evidence type="ECO:0000313" key="7">
    <source>
        <dbReference type="EMBL" id="CAH0379052.1"/>
    </source>
</evidence>
<reference evidence="7" key="1">
    <citation type="submission" date="2021-11" db="EMBL/GenBank/DDBJ databases">
        <authorList>
            <consortium name="Genoscope - CEA"/>
            <person name="William W."/>
        </authorList>
    </citation>
    <scope>NUCLEOTIDE SEQUENCE</scope>
</reference>